<keyword evidence="2" id="KW-1185">Reference proteome</keyword>
<sequence>MHQSAVIDNASLVYLSHLHKRKSFFYYLQNLFHTIYFPSEIVKEYARGSAAEPHREWILQRLHPEQGFYRHCNTYDSIVLMTLETQKGIDKGEAEAYAQLKKVNAQLIISDDKPFIAALKQLDSTIRVYTTLHLICWLEHLKFIPDWNALVKELCQLRPFSSKDLREAYLQIAGQLGLDIPKKTVSLKCSLSKIL</sequence>
<proteinExistence type="predicted"/>
<evidence type="ECO:0000313" key="2">
    <source>
        <dbReference type="Proteomes" id="UP001597511"/>
    </source>
</evidence>
<evidence type="ECO:0000313" key="1">
    <source>
        <dbReference type="EMBL" id="MFD2918103.1"/>
    </source>
</evidence>
<comment type="caution">
    <text evidence="1">The sequence shown here is derived from an EMBL/GenBank/DDBJ whole genome shotgun (WGS) entry which is preliminary data.</text>
</comment>
<gene>
    <name evidence="1" type="ORF">ACFS6H_00200</name>
</gene>
<reference evidence="2" key="1">
    <citation type="journal article" date="2019" name="Int. J. Syst. Evol. Microbiol.">
        <title>The Global Catalogue of Microorganisms (GCM) 10K type strain sequencing project: providing services to taxonomists for standard genome sequencing and annotation.</title>
        <authorList>
            <consortium name="The Broad Institute Genomics Platform"/>
            <consortium name="The Broad Institute Genome Sequencing Center for Infectious Disease"/>
            <person name="Wu L."/>
            <person name="Ma J."/>
        </authorList>
    </citation>
    <scope>NUCLEOTIDE SEQUENCE [LARGE SCALE GENOMIC DNA]</scope>
    <source>
        <strain evidence="2">KCTC 23299</strain>
    </source>
</reference>
<protein>
    <recommendedName>
        <fullName evidence="3">PIN domain-containing protein</fullName>
    </recommendedName>
</protein>
<dbReference type="Proteomes" id="UP001597511">
    <property type="component" value="Unassembled WGS sequence"/>
</dbReference>
<dbReference type="RefSeq" id="WP_386093622.1">
    <property type="nucleotide sequence ID" value="NZ_JBHUOZ010000001.1"/>
</dbReference>
<accession>A0ABW5ZYJ9</accession>
<evidence type="ECO:0008006" key="3">
    <source>
        <dbReference type="Google" id="ProtNLM"/>
    </source>
</evidence>
<dbReference type="Pfam" id="PF11848">
    <property type="entry name" value="DUF3368"/>
    <property type="match status" value="1"/>
</dbReference>
<organism evidence="1 2">
    <name type="scientific">Terrimonas rubra</name>
    <dbReference type="NCBI Taxonomy" id="1035890"/>
    <lineage>
        <taxon>Bacteria</taxon>
        <taxon>Pseudomonadati</taxon>
        <taxon>Bacteroidota</taxon>
        <taxon>Chitinophagia</taxon>
        <taxon>Chitinophagales</taxon>
        <taxon>Chitinophagaceae</taxon>
        <taxon>Terrimonas</taxon>
    </lineage>
</organism>
<dbReference type="InterPro" id="IPR021799">
    <property type="entry name" value="PIN-like_prokaryotic"/>
</dbReference>
<dbReference type="EMBL" id="JBHUOZ010000001">
    <property type="protein sequence ID" value="MFD2918103.1"/>
    <property type="molecule type" value="Genomic_DNA"/>
</dbReference>
<name>A0ABW5ZYJ9_9BACT</name>